<dbReference type="InterPro" id="IPR036390">
    <property type="entry name" value="WH_DNA-bd_sf"/>
</dbReference>
<dbReference type="InterPro" id="IPR043135">
    <property type="entry name" value="Fur_C"/>
</dbReference>
<keyword evidence="2" id="KW-0678">Repressor</keyword>
<keyword evidence="5" id="KW-0238">DNA-binding</keyword>
<feature type="binding site" evidence="7">
    <location>
        <position position="133"/>
    </location>
    <ligand>
        <name>Zn(2+)</name>
        <dbReference type="ChEBI" id="CHEBI:29105"/>
    </ligand>
</feature>
<dbReference type="GO" id="GO:0045892">
    <property type="term" value="P:negative regulation of DNA-templated transcription"/>
    <property type="evidence" value="ECO:0007669"/>
    <property type="project" value="TreeGrafter"/>
</dbReference>
<evidence type="ECO:0000256" key="1">
    <source>
        <dbReference type="ARBA" id="ARBA00007957"/>
    </source>
</evidence>
<accession>A0A151B489</accession>
<protein>
    <submittedName>
        <fullName evidence="9">Peroxide-responsive repressor PerR</fullName>
    </submittedName>
</protein>
<comment type="cofactor">
    <cofactor evidence="7">
        <name>Zn(2+)</name>
        <dbReference type="ChEBI" id="CHEBI:29105"/>
    </cofactor>
    <text evidence="7">Binds 1 zinc ion per subunit.</text>
</comment>
<evidence type="ECO:0000256" key="7">
    <source>
        <dbReference type="PIRSR" id="PIRSR602481-1"/>
    </source>
</evidence>
<dbReference type="Pfam" id="PF01475">
    <property type="entry name" value="FUR"/>
    <property type="match status" value="1"/>
</dbReference>
<reference evidence="9 10" key="1">
    <citation type="submission" date="2016-02" db="EMBL/GenBank/DDBJ databases">
        <title>Genome sequence of Clostridium tepidiprofundi DSM 19306.</title>
        <authorList>
            <person name="Poehlein A."/>
            <person name="Daniel R."/>
        </authorList>
    </citation>
    <scope>NUCLEOTIDE SEQUENCE [LARGE SCALE GENOMIC DNA]</scope>
    <source>
        <strain evidence="9 10">DSM 19306</strain>
    </source>
</reference>
<dbReference type="OrthoDB" id="8659436at2"/>
<dbReference type="RefSeq" id="WP_066824324.1">
    <property type="nucleotide sequence ID" value="NZ_LTBA01000011.1"/>
</dbReference>
<sequence>MDTVAYLKNKNIKITKARVSILEILIENDFPINAESIFELCRKRYSNINISTVYRTLDIFVKNGIVNKFDLGRGKYSYILKNRGHKHVVQCQICNKKVEYDCVMPQIKEILKKETGFTLLSGELVLNAICDECKNKKDCNKDN</sequence>
<dbReference type="PATRIC" id="fig|1121338.3.peg.1361"/>
<comment type="similarity">
    <text evidence="1">Belongs to the Fur family.</text>
</comment>
<keyword evidence="8" id="KW-0408">Iron</keyword>
<dbReference type="GO" id="GO:0000976">
    <property type="term" value="F:transcription cis-regulatory region binding"/>
    <property type="evidence" value="ECO:0007669"/>
    <property type="project" value="TreeGrafter"/>
</dbReference>
<dbReference type="AlphaFoldDB" id="A0A151B489"/>
<feature type="binding site" evidence="8">
    <location>
        <position position="85"/>
    </location>
    <ligand>
        <name>Fe cation</name>
        <dbReference type="ChEBI" id="CHEBI:24875"/>
    </ligand>
</feature>
<evidence type="ECO:0000256" key="8">
    <source>
        <dbReference type="PIRSR" id="PIRSR602481-2"/>
    </source>
</evidence>
<keyword evidence="7" id="KW-0479">Metal-binding</keyword>
<keyword evidence="6" id="KW-0804">Transcription</keyword>
<dbReference type="Gene3D" id="3.30.1490.190">
    <property type="match status" value="1"/>
</dbReference>
<dbReference type="SUPFAM" id="SSF46785">
    <property type="entry name" value="Winged helix' DNA-binding domain"/>
    <property type="match status" value="1"/>
</dbReference>
<proteinExistence type="inferred from homology"/>
<comment type="caution">
    <text evidence="9">The sequence shown here is derived from an EMBL/GenBank/DDBJ whole genome shotgun (WGS) entry which is preliminary data.</text>
</comment>
<dbReference type="EMBL" id="LTBA01000011">
    <property type="protein sequence ID" value="KYH34728.1"/>
    <property type="molecule type" value="Genomic_DNA"/>
</dbReference>
<evidence type="ECO:0000256" key="2">
    <source>
        <dbReference type="ARBA" id="ARBA00022491"/>
    </source>
</evidence>
<evidence type="ECO:0000256" key="5">
    <source>
        <dbReference type="ARBA" id="ARBA00023125"/>
    </source>
</evidence>
<dbReference type="STRING" id="1121338.CLTEP_13250"/>
<dbReference type="GO" id="GO:0003700">
    <property type="term" value="F:DNA-binding transcription factor activity"/>
    <property type="evidence" value="ECO:0007669"/>
    <property type="project" value="InterPro"/>
</dbReference>
<dbReference type="InterPro" id="IPR002481">
    <property type="entry name" value="FUR"/>
</dbReference>
<keyword evidence="3 7" id="KW-0862">Zinc</keyword>
<dbReference type="Proteomes" id="UP000075531">
    <property type="component" value="Unassembled WGS sequence"/>
</dbReference>
<keyword evidence="10" id="KW-1185">Reference proteome</keyword>
<dbReference type="CDD" id="cd07153">
    <property type="entry name" value="Fur_like"/>
    <property type="match status" value="1"/>
</dbReference>
<feature type="binding site" evidence="7">
    <location>
        <position position="94"/>
    </location>
    <ligand>
        <name>Zn(2+)</name>
        <dbReference type="ChEBI" id="CHEBI:29105"/>
    </ligand>
</feature>
<organism evidence="9 10">
    <name type="scientific">Clostridium tepidiprofundi DSM 19306</name>
    <dbReference type="NCBI Taxonomy" id="1121338"/>
    <lineage>
        <taxon>Bacteria</taxon>
        <taxon>Bacillati</taxon>
        <taxon>Bacillota</taxon>
        <taxon>Clostridia</taxon>
        <taxon>Eubacteriales</taxon>
        <taxon>Clostridiaceae</taxon>
        <taxon>Clostridium</taxon>
    </lineage>
</organism>
<evidence type="ECO:0000313" key="10">
    <source>
        <dbReference type="Proteomes" id="UP000075531"/>
    </source>
</evidence>
<evidence type="ECO:0000256" key="4">
    <source>
        <dbReference type="ARBA" id="ARBA00023015"/>
    </source>
</evidence>
<evidence type="ECO:0000256" key="6">
    <source>
        <dbReference type="ARBA" id="ARBA00023163"/>
    </source>
</evidence>
<name>A0A151B489_9CLOT</name>
<evidence type="ECO:0000313" key="9">
    <source>
        <dbReference type="EMBL" id="KYH34728.1"/>
    </source>
</evidence>
<dbReference type="InterPro" id="IPR036388">
    <property type="entry name" value="WH-like_DNA-bd_sf"/>
</dbReference>
<feature type="binding site" evidence="7">
    <location>
        <position position="91"/>
    </location>
    <ligand>
        <name>Zn(2+)</name>
        <dbReference type="ChEBI" id="CHEBI:29105"/>
    </ligand>
</feature>
<dbReference type="PANTHER" id="PTHR33202:SF8">
    <property type="entry name" value="PEROXIDE-RESPONSIVE REPRESSOR PERR"/>
    <property type="match status" value="1"/>
</dbReference>
<dbReference type="GO" id="GO:0008270">
    <property type="term" value="F:zinc ion binding"/>
    <property type="evidence" value="ECO:0007669"/>
    <property type="project" value="TreeGrafter"/>
</dbReference>
<keyword evidence="4" id="KW-0805">Transcription regulation</keyword>
<dbReference type="PANTHER" id="PTHR33202">
    <property type="entry name" value="ZINC UPTAKE REGULATION PROTEIN"/>
    <property type="match status" value="1"/>
</dbReference>
<gene>
    <name evidence="9" type="primary">perR_1</name>
    <name evidence="9" type="ORF">CLTEP_13250</name>
</gene>
<evidence type="ECO:0000256" key="3">
    <source>
        <dbReference type="ARBA" id="ARBA00022833"/>
    </source>
</evidence>
<feature type="binding site" evidence="7">
    <location>
        <position position="130"/>
    </location>
    <ligand>
        <name>Zn(2+)</name>
        <dbReference type="ChEBI" id="CHEBI:29105"/>
    </ligand>
</feature>
<dbReference type="Gene3D" id="1.10.10.10">
    <property type="entry name" value="Winged helix-like DNA-binding domain superfamily/Winged helix DNA-binding domain"/>
    <property type="match status" value="1"/>
</dbReference>
<dbReference type="GO" id="GO:1900376">
    <property type="term" value="P:regulation of secondary metabolite biosynthetic process"/>
    <property type="evidence" value="ECO:0007669"/>
    <property type="project" value="TreeGrafter"/>
</dbReference>
<comment type="cofactor">
    <cofactor evidence="8">
        <name>Mn(2+)</name>
        <dbReference type="ChEBI" id="CHEBI:29035"/>
    </cofactor>
    <cofactor evidence="8">
        <name>Fe(2+)</name>
        <dbReference type="ChEBI" id="CHEBI:29033"/>
    </cofactor>
    <text evidence="8">Binds 1 Mn(2+) or Fe(2+) ion per subunit.</text>
</comment>